<feature type="domain" description="OmpR/PhoB-type" evidence="4">
    <location>
        <begin position="8"/>
        <end position="104"/>
    </location>
</feature>
<reference evidence="5 6" key="1">
    <citation type="submission" date="2019-10" db="EMBL/GenBank/DDBJ databases">
        <title>Complete genome sequencing of drug resistant plasmids in Kluyvera intermedia.</title>
        <authorList>
            <person name="Ke C."/>
            <person name="Jian S."/>
        </authorList>
    </citation>
    <scope>NUCLEOTIDE SEQUENCE [LARGE SCALE GENOMIC DNA]</scope>
    <source>
        <strain evidence="5 6">N2-1</strain>
    </source>
</reference>
<evidence type="ECO:0000256" key="2">
    <source>
        <dbReference type="PROSITE-ProRule" id="PRU01091"/>
    </source>
</evidence>
<proteinExistence type="predicted"/>
<evidence type="ECO:0000259" key="4">
    <source>
        <dbReference type="PROSITE" id="PS51755"/>
    </source>
</evidence>
<keyword evidence="3" id="KW-1133">Transmembrane helix</keyword>
<dbReference type="InterPro" id="IPR001867">
    <property type="entry name" value="OmpR/PhoB-type_DNA-bd"/>
</dbReference>
<evidence type="ECO:0000313" key="6">
    <source>
        <dbReference type="Proteomes" id="UP000344450"/>
    </source>
</evidence>
<keyword evidence="3" id="KW-0812">Transmembrane</keyword>
<keyword evidence="1 2" id="KW-0238">DNA-binding</keyword>
<accession>A0ABX6DS89</accession>
<dbReference type="Pfam" id="PF00486">
    <property type="entry name" value="Trans_reg_C"/>
    <property type="match status" value="1"/>
</dbReference>
<sequence>MKNSSSQEEKISFLNFTFNPALRILQQDDITQQLRKKQSDVLVLLCKKYPAPVSQEEFQAKVWNGSYVTPQSIAQMIRSLRLSLKDENKNIIVTIPKLGYQLTAQPTWIETEAVKDKPVKTIAMSGRVTADNLSCSNQSVINYQPPPPTTATTMTVIPYSLHHKTSARKISSRKWLVSAVALLCFSLFCVAMSARGYSLNFFDEGKTLLTGTLMTPYSRVKVMDNFFYCCKTESGLVCSPRATMVLGKCRLYSEKIELD</sequence>
<evidence type="ECO:0000313" key="5">
    <source>
        <dbReference type="EMBL" id="QGH29840.1"/>
    </source>
</evidence>
<keyword evidence="3" id="KW-0472">Membrane</keyword>
<keyword evidence="6" id="KW-1185">Reference proteome</keyword>
<gene>
    <name evidence="5" type="ORF">GHC21_09285</name>
</gene>
<feature type="DNA-binding region" description="OmpR/PhoB-type" evidence="2">
    <location>
        <begin position="8"/>
        <end position="104"/>
    </location>
</feature>
<protein>
    <recommendedName>
        <fullName evidence="4">OmpR/PhoB-type domain-containing protein</fullName>
    </recommendedName>
</protein>
<name>A0ABX6DS89_KLUIN</name>
<feature type="transmembrane region" description="Helical" evidence="3">
    <location>
        <begin position="175"/>
        <end position="194"/>
    </location>
</feature>
<dbReference type="GeneID" id="91972593"/>
<dbReference type="InterPro" id="IPR036388">
    <property type="entry name" value="WH-like_DNA-bd_sf"/>
</dbReference>
<evidence type="ECO:0000256" key="3">
    <source>
        <dbReference type="SAM" id="Phobius"/>
    </source>
</evidence>
<dbReference type="InterPro" id="IPR016032">
    <property type="entry name" value="Sig_transdc_resp-reg_C-effctor"/>
</dbReference>
<dbReference type="SUPFAM" id="SSF46894">
    <property type="entry name" value="C-terminal effector domain of the bipartite response regulators"/>
    <property type="match status" value="1"/>
</dbReference>
<dbReference type="SMART" id="SM00862">
    <property type="entry name" value="Trans_reg_C"/>
    <property type="match status" value="1"/>
</dbReference>
<dbReference type="Gene3D" id="1.10.10.10">
    <property type="entry name" value="Winged helix-like DNA-binding domain superfamily/Winged helix DNA-binding domain"/>
    <property type="match status" value="1"/>
</dbReference>
<organism evidence="5 6">
    <name type="scientific">Kluyvera intermedia</name>
    <name type="common">Enterobacter intermedius</name>
    <dbReference type="NCBI Taxonomy" id="61648"/>
    <lineage>
        <taxon>Bacteria</taxon>
        <taxon>Pseudomonadati</taxon>
        <taxon>Pseudomonadota</taxon>
        <taxon>Gammaproteobacteria</taxon>
        <taxon>Enterobacterales</taxon>
        <taxon>Enterobacteriaceae</taxon>
        <taxon>Kluyvera</taxon>
    </lineage>
</organism>
<dbReference type="PROSITE" id="PS51755">
    <property type="entry name" value="OMPR_PHOB"/>
    <property type="match status" value="1"/>
</dbReference>
<dbReference type="RefSeq" id="WP_153742736.1">
    <property type="nucleotide sequence ID" value="NZ_CP045843.1"/>
</dbReference>
<dbReference type="Proteomes" id="UP000344450">
    <property type="component" value="Chromosome"/>
</dbReference>
<evidence type="ECO:0000256" key="1">
    <source>
        <dbReference type="ARBA" id="ARBA00023125"/>
    </source>
</evidence>
<dbReference type="EMBL" id="CP045845">
    <property type="protein sequence ID" value="QGH29840.1"/>
    <property type="molecule type" value="Genomic_DNA"/>
</dbReference>